<feature type="transmembrane region" description="Helical" evidence="7">
    <location>
        <begin position="327"/>
        <end position="351"/>
    </location>
</feature>
<dbReference type="AlphaFoldDB" id="A0AA35ZAL7"/>
<accession>A0AA35ZAL7</accession>
<dbReference type="EMBL" id="OX465081">
    <property type="protein sequence ID" value="CAI9288497.1"/>
    <property type="molecule type" value="Genomic_DNA"/>
</dbReference>
<gene>
    <name evidence="8" type="ORF">LSALG_LOCUS27792</name>
</gene>
<dbReference type="PANTHER" id="PTHR11689">
    <property type="entry name" value="CHLORIDE CHANNEL PROTEIN CLC FAMILY MEMBER"/>
    <property type="match status" value="1"/>
</dbReference>
<evidence type="ECO:0000313" key="9">
    <source>
        <dbReference type="Proteomes" id="UP001177003"/>
    </source>
</evidence>
<dbReference type="PRINTS" id="PR00762">
    <property type="entry name" value="CLCHANNEL"/>
</dbReference>
<evidence type="ECO:0000256" key="5">
    <source>
        <dbReference type="ARBA" id="ARBA00023122"/>
    </source>
</evidence>
<reference evidence="8" key="1">
    <citation type="submission" date="2023-04" db="EMBL/GenBank/DDBJ databases">
        <authorList>
            <person name="Vijverberg K."/>
            <person name="Xiong W."/>
            <person name="Schranz E."/>
        </authorList>
    </citation>
    <scope>NUCLEOTIDE SEQUENCE</scope>
</reference>
<dbReference type="InterPro" id="IPR001807">
    <property type="entry name" value="ClC"/>
</dbReference>
<dbReference type="GO" id="GO:0015108">
    <property type="term" value="F:chloride transmembrane transporter activity"/>
    <property type="evidence" value="ECO:0007669"/>
    <property type="project" value="InterPro"/>
</dbReference>
<keyword evidence="4 7" id="KW-1133">Transmembrane helix</keyword>
<evidence type="ECO:0000256" key="1">
    <source>
        <dbReference type="ARBA" id="ARBA00004141"/>
    </source>
</evidence>
<evidence type="ECO:0000313" key="8">
    <source>
        <dbReference type="EMBL" id="CAI9288497.1"/>
    </source>
</evidence>
<comment type="subcellular location">
    <subcellularLocation>
        <location evidence="1">Membrane</location>
        <topology evidence="1">Multi-pass membrane protein</topology>
    </subcellularLocation>
</comment>
<dbReference type="Proteomes" id="UP001177003">
    <property type="component" value="Chromosome 5"/>
</dbReference>
<dbReference type="Pfam" id="PF00654">
    <property type="entry name" value="Voltage_CLC"/>
    <property type="match status" value="1"/>
</dbReference>
<protein>
    <recommendedName>
        <fullName evidence="10">Chloride channel protein</fullName>
    </recommendedName>
</protein>
<sequence length="382" mass="41783">MEEAPELLVIYHTLNLSTLKADLEGIAVNTNQSLLGQLLMHAHKVFDIMSMLAFHLDETNFGYLSCRYAPKGLKNKIIELQDLEFRFSFTTKSMFICDGWLAAIQLVNKLIKDGLTTKAGTLFVMLLKLGTQVLWVSHLQLQLNLESSMVCNPSGLDTEEPLPVAVFDLTTCELGSLITHVLKNHSRSAASPPPAIGLQNPYNPRTSHVISMITRKDLIFEDSTTPESDQGQIAAQDTAETSYGLAVVTFGTAVPAGQFVPGIMIGSTYGHLVGRFVVRLYEKLNIEKGIYALLGAASFLGGSMRMAVSLCVIMVEITNNLNLLPLIMLFLLISKPLLWGLTVTMASLHSLSDFVKPVSSKGLSISDIHLTLDDETQAKVNT</sequence>
<keyword evidence="6 7" id="KW-0472">Membrane</keyword>
<keyword evidence="3" id="KW-0677">Repeat</keyword>
<evidence type="ECO:0000256" key="4">
    <source>
        <dbReference type="ARBA" id="ARBA00022989"/>
    </source>
</evidence>
<dbReference type="GO" id="GO:0016020">
    <property type="term" value="C:membrane"/>
    <property type="evidence" value="ECO:0007669"/>
    <property type="project" value="UniProtKB-SubCell"/>
</dbReference>
<dbReference type="SUPFAM" id="SSF81340">
    <property type="entry name" value="Clc chloride channel"/>
    <property type="match status" value="1"/>
</dbReference>
<organism evidence="8 9">
    <name type="scientific">Lactuca saligna</name>
    <name type="common">Willowleaf lettuce</name>
    <dbReference type="NCBI Taxonomy" id="75948"/>
    <lineage>
        <taxon>Eukaryota</taxon>
        <taxon>Viridiplantae</taxon>
        <taxon>Streptophyta</taxon>
        <taxon>Embryophyta</taxon>
        <taxon>Tracheophyta</taxon>
        <taxon>Spermatophyta</taxon>
        <taxon>Magnoliopsida</taxon>
        <taxon>eudicotyledons</taxon>
        <taxon>Gunneridae</taxon>
        <taxon>Pentapetalae</taxon>
        <taxon>asterids</taxon>
        <taxon>campanulids</taxon>
        <taxon>Asterales</taxon>
        <taxon>Asteraceae</taxon>
        <taxon>Cichorioideae</taxon>
        <taxon>Cichorieae</taxon>
        <taxon>Lactucinae</taxon>
        <taxon>Lactuca</taxon>
    </lineage>
</organism>
<dbReference type="InterPro" id="IPR051280">
    <property type="entry name" value="Cl-channel/antiporter"/>
</dbReference>
<dbReference type="Gene3D" id="1.10.3080.10">
    <property type="entry name" value="Clc chloride channel"/>
    <property type="match status" value="1"/>
</dbReference>
<evidence type="ECO:0000256" key="7">
    <source>
        <dbReference type="SAM" id="Phobius"/>
    </source>
</evidence>
<evidence type="ECO:0008006" key="10">
    <source>
        <dbReference type="Google" id="ProtNLM"/>
    </source>
</evidence>
<evidence type="ECO:0000256" key="2">
    <source>
        <dbReference type="ARBA" id="ARBA00022692"/>
    </source>
</evidence>
<evidence type="ECO:0000256" key="3">
    <source>
        <dbReference type="ARBA" id="ARBA00022737"/>
    </source>
</evidence>
<keyword evidence="5" id="KW-0129">CBS domain</keyword>
<keyword evidence="9" id="KW-1185">Reference proteome</keyword>
<dbReference type="PANTHER" id="PTHR11689:SF136">
    <property type="entry name" value="H(+)_CL(-) EXCHANGE TRANSPORTER 7"/>
    <property type="match status" value="1"/>
</dbReference>
<evidence type="ECO:0000256" key="6">
    <source>
        <dbReference type="ARBA" id="ARBA00023136"/>
    </source>
</evidence>
<proteinExistence type="predicted"/>
<dbReference type="InterPro" id="IPR014743">
    <property type="entry name" value="Cl-channel_core"/>
</dbReference>
<name>A0AA35ZAL7_LACSI</name>
<keyword evidence="2 7" id="KW-0812">Transmembrane</keyword>
<feature type="transmembrane region" description="Helical" evidence="7">
    <location>
        <begin position="290"/>
        <end position="315"/>
    </location>
</feature>